<reference evidence="8 9" key="1">
    <citation type="submission" date="2014-11" db="EMBL/GenBank/DDBJ databases">
        <authorList>
            <person name="Zhu J."/>
            <person name="Qi W."/>
            <person name="Song R."/>
        </authorList>
    </citation>
    <scope>NUCLEOTIDE SEQUENCE [LARGE SCALE GENOMIC DNA]</scope>
</reference>
<proteinExistence type="predicted"/>
<evidence type="ECO:0000256" key="3">
    <source>
        <dbReference type="ARBA" id="ARBA00022989"/>
    </source>
</evidence>
<protein>
    <recommendedName>
        <fullName evidence="7">Guanylate cyclase domain-containing protein</fullName>
    </recommendedName>
</protein>
<accession>A0A0G4H857</accession>
<keyword evidence="4 6" id="KW-0472">Membrane</keyword>
<dbReference type="InParanoid" id="A0A0G4H857"/>
<feature type="region of interest" description="Disordered" evidence="5">
    <location>
        <begin position="104"/>
        <end position="149"/>
    </location>
</feature>
<feature type="transmembrane region" description="Helical" evidence="6">
    <location>
        <begin position="215"/>
        <end position="233"/>
    </location>
</feature>
<feature type="region of interest" description="Disordered" evidence="5">
    <location>
        <begin position="1"/>
        <end position="47"/>
    </location>
</feature>
<dbReference type="InterPro" id="IPR005821">
    <property type="entry name" value="Ion_trans_dom"/>
</dbReference>
<dbReference type="GO" id="GO:0035556">
    <property type="term" value="P:intracellular signal transduction"/>
    <property type="evidence" value="ECO:0007669"/>
    <property type="project" value="InterPro"/>
</dbReference>
<comment type="subcellular location">
    <subcellularLocation>
        <location evidence="1">Membrane</location>
        <topology evidence="1">Multi-pass membrane protein</topology>
    </subcellularLocation>
</comment>
<keyword evidence="3 6" id="KW-1133">Transmembrane helix</keyword>
<dbReference type="Pfam" id="PF00211">
    <property type="entry name" value="Guanylate_cyc"/>
    <property type="match status" value="1"/>
</dbReference>
<dbReference type="AlphaFoldDB" id="A0A0G4H857"/>
<keyword evidence="9" id="KW-1185">Reference proteome</keyword>
<dbReference type="InterPro" id="IPR029787">
    <property type="entry name" value="Nucleotide_cyclase"/>
</dbReference>
<dbReference type="CDD" id="cd07302">
    <property type="entry name" value="CHD"/>
    <property type="match status" value="1"/>
</dbReference>
<dbReference type="Pfam" id="PF00520">
    <property type="entry name" value="Ion_trans"/>
    <property type="match status" value="1"/>
</dbReference>
<feature type="region of interest" description="Disordered" evidence="5">
    <location>
        <begin position="599"/>
        <end position="622"/>
    </location>
</feature>
<dbReference type="GO" id="GO:0005216">
    <property type="term" value="F:monoatomic ion channel activity"/>
    <property type="evidence" value="ECO:0007669"/>
    <property type="project" value="InterPro"/>
</dbReference>
<dbReference type="VEuPathDB" id="CryptoDB:Vbra_19840"/>
<dbReference type="PhylomeDB" id="A0A0G4H857"/>
<dbReference type="SUPFAM" id="SSF55073">
    <property type="entry name" value="Nucleotide cyclase"/>
    <property type="match status" value="1"/>
</dbReference>
<evidence type="ECO:0000256" key="6">
    <source>
        <dbReference type="SAM" id="Phobius"/>
    </source>
</evidence>
<dbReference type="GO" id="GO:0009190">
    <property type="term" value="P:cyclic nucleotide biosynthetic process"/>
    <property type="evidence" value="ECO:0007669"/>
    <property type="project" value="InterPro"/>
</dbReference>
<dbReference type="PANTHER" id="PTHR43336:SF3">
    <property type="entry name" value="GUANYLATE CYCLASE DOMAIN-CONTAINING PROTEIN"/>
    <property type="match status" value="1"/>
</dbReference>
<dbReference type="OrthoDB" id="60033at2759"/>
<name>A0A0G4H857_VITBC</name>
<evidence type="ECO:0000313" key="8">
    <source>
        <dbReference type="EMBL" id="CEM39925.1"/>
    </source>
</evidence>
<feature type="compositionally biased region" description="Basic residues" evidence="5">
    <location>
        <begin position="599"/>
        <end position="608"/>
    </location>
</feature>
<evidence type="ECO:0000256" key="1">
    <source>
        <dbReference type="ARBA" id="ARBA00004141"/>
    </source>
</evidence>
<evidence type="ECO:0000256" key="4">
    <source>
        <dbReference type="ARBA" id="ARBA00023136"/>
    </source>
</evidence>
<keyword evidence="2 6" id="KW-0812">Transmembrane</keyword>
<dbReference type="Gene3D" id="3.30.70.1230">
    <property type="entry name" value="Nucleotide cyclase"/>
    <property type="match status" value="1"/>
</dbReference>
<dbReference type="OMA" id="DWKGYRY"/>
<sequence>MSARSAHSEPGVFLPADDNGPGPPHLLPHAPETESDRELSKSNLSRNDDCEEERYYIGMASQHRDTIITDHAALPPLLRADHSAPPIPVRTLFAEHQMGVPSISFGDAHHYAGEDSPSTATDEKGKRRDSAKMRLSQLDSPQEEEERSMKSVATSFWQRSLMGETKEPTYKVVCRKLTDNPYTTTFMTVLVVFALFGKDVWLAGLSAHEDIALDYLTIIGIVCFALEMILLSIGQKDYFPHFFFWTDFIATSSMILDISAVDAALQGQMGTSTASSAGRAARAGSRAGRIIRLVRIIKLYKVAVMRIDHKEHEKLEDKQEKQKAQDLKAGDELEMDLEVNEPPASLTHTTVAEGLPETRVGKKLSDRTTKRVIVMVLAMLLLIPLFDANLWREQFAVSSLYGVQQLDVMWAIDPVVTNAGWNTSVLSFLSFHKDDGTHGYAVQMRLPVPLAAAPVDRSEVDVNGADFVLFTFDDAKPLAALTSVEAASEDGVLVTDVIDSLDDLRRSEMMLVEGEFHEVTFDLRPFTTFQAALSIAQTVFICVIVAAGAIMFSNDAQTLVLDPLEKMMNRLDVIRRNPLEAAKMEHEFLEKEVSEFKKSRKTSRRRTTKIAPQQTGAMTRQDSHAGTPRALLVWQRCFLGMQNCFYGMVGMNPVGKKQETEPMETVLLEKTIVKIGTLMALGFGEAGTAIISKNIESAETVDPLIPGRKVTCIFGFCDIRNFTDATEILKEGVMVFVNQIAEVVHGICDDFSGTANKNIGDAFLLVWKIPERHPWTGKEVEFSLVADKDDPQNPSALIRQVIDNDIVARLAELALMSYLKMISEMKKSEVISAYSRHEGLLARLGKNYRVRMGFGLHMGWAIEGAIGSMYKIDASYLSPNVNISSRLEAATKQFGVPILVSGEIVDTMTPTFREECRHIDCVTVKGSKRPMHLWTVDLNADALRSSTGKVKADTKEKQLAASDPDHYKAYMAHKKLKESKRKAMRKRGFWNPDNDIAGMFQTDVDLRSMRAYIPKGFVGRFNEAFSCYEKGSWIEARDMLDKLKDELPGPAEDGPSLVLLNHMRDFNYQAPPDWEGYRILTDK</sequence>
<dbReference type="InterPro" id="IPR027359">
    <property type="entry name" value="Volt_channel_dom_sf"/>
</dbReference>
<dbReference type="Gene3D" id="1.20.120.350">
    <property type="entry name" value="Voltage-gated potassium channels. Chain C"/>
    <property type="match status" value="1"/>
</dbReference>
<evidence type="ECO:0000313" key="9">
    <source>
        <dbReference type="Proteomes" id="UP000041254"/>
    </source>
</evidence>
<feature type="compositionally biased region" description="Polar residues" evidence="5">
    <location>
        <begin position="610"/>
        <end position="620"/>
    </location>
</feature>
<gene>
    <name evidence="8" type="ORF">Vbra_19840</name>
</gene>
<feature type="transmembrane region" description="Helical" evidence="6">
    <location>
        <begin position="185"/>
        <end position="203"/>
    </location>
</feature>
<dbReference type="FunCoup" id="A0A0G4H857">
    <property type="interactions" value="2"/>
</dbReference>
<feature type="compositionally biased region" description="Basic and acidic residues" evidence="5">
    <location>
        <begin position="121"/>
        <end position="132"/>
    </location>
</feature>
<feature type="transmembrane region" description="Helical" evidence="6">
    <location>
        <begin position="372"/>
        <end position="391"/>
    </location>
</feature>
<dbReference type="PANTHER" id="PTHR43336">
    <property type="entry name" value="OXYGEN SENSOR HISTIDINE KINASE RESPONSE REGULATOR DEVS/DOSS"/>
    <property type="match status" value="1"/>
</dbReference>
<dbReference type="STRING" id="1169540.A0A0G4H857"/>
<feature type="domain" description="Guanylate cyclase" evidence="7">
    <location>
        <begin position="713"/>
        <end position="888"/>
    </location>
</feature>
<dbReference type="GO" id="GO:0016020">
    <property type="term" value="C:membrane"/>
    <property type="evidence" value="ECO:0007669"/>
    <property type="project" value="UniProtKB-SubCell"/>
</dbReference>
<dbReference type="InterPro" id="IPR001054">
    <property type="entry name" value="A/G_cyclase"/>
</dbReference>
<organism evidence="8 9">
    <name type="scientific">Vitrella brassicaformis (strain CCMP3155)</name>
    <dbReference type="NCBI Taxonomy" id="1169540"/>
    <lineage>
        <taxon>Eukaryota</taxon>
        <taxon>Sar</taxon>
        <taxon>Alveolata</taxon>
        <taxon>Colpodellida</taxon>
        <taxon>Vitrellaceae</taxon>
        <taxon>Vitrella</taxon>
    </lineage>
</organism>
<feature type="compositionally biased region" description="Basic and acidic residues" evidence="5">
    <location>
        <begin position="31"/>
        <end position="40"/>
    </location>
</feature>
<dbReference type="PROSITE" id="PS50125">
    <property type="entry name" value="GUANYLATE_CYCLASE_2"/>
    <property type="match status" value="1"/>
</dbReference>
<evidence type="ECO:0000256" key="5">
    <source>
        <dbReference type="SAM" id="MobiDB-lite"/>
    </source>
</evidence>
<dbReference type="EMBL" id="CDMY01001057">
    <property type="protein sequence ID" value="CEM39925.1"/>
    <property type="molecule type" value="Genomic_DNA"/>
</dbReference>
<dbReference type="Proteomes" id="UP000041254">
    <property type="component" value="Unassembled WGS sequence"/>
</dbReference>
<evidence type="ECO:0000259" key="7">
    <source>
        <dbReference type="PROSITE" id="PS50125"/>
    </source>
</evidence>
<evidence type="ECO:0000256" key="2">
    <source>
        <dbReference type="ARBA" id="ARBA00022692"/>
    </source>
</evidence>